<sequence>MAHVSTVTKGQYIPWTPEEEENLLTWVPHHEDLSWEEIEKEYLRQFGIPRSKHSIRGKLEQLQKGKRRERPISKRAAELHQIAARQSRRRQQRIWAILPASPPPLNLREPDPQFRRILRQMQQLETARGHTSAHSLTPEDGSQHLPSQVCNNLESSYQLPGQPSYGSQTFWQIYRHITGSHDGGG</sequence>
<protein>
    <submittedName>
        <fullName evidence="2">Uncharacterized protein</fullName>
    </submittedName>
</protein>
<accession>A0A9X0BIJ4</accession>
<reference evidence="2" key="1">
    <citation type="submission" date="2022-12" db="EMBL/GenBank/DDBJ databases">
        <authorList>
            <person name="Petersen C."/>
        </authorList>
    </citation>
    <scope>NUCLEOTIDE SEQUENCE</scope>
    <source>
        <strain evidence="2">IBT 17660</strain>
    </source>
</reference>
<evidence type="ECO:0000313" key="2">
    <source>
        <dbReference type="EMBL" id="KAJ5465972.1"/>
    </source>
</evidence>
<organism evidence="2 3">
    <name type="scientific">Penicillium desertorum</name>
    <dbReference type="NCBI Taxonomy" id="1303715"/>
    <lineage>
        <taxon>Eukaryota</taxon>
        <taxon>Fungi</taxon>
        <taxon>Dikarya</taxon>
        <taxon>Ascomycota</taxon>
        <taxon>Pezizomycotina</taxon>
        <taxon>Eurotiomycetes</taxon>
        <taxon>Eurotiomycetidae</taxon>
        <taxon>Eurotiales</taxon>
        <taxon>Aspergillaceae</taxon>
        <taxon>Penicillium</taxon>
    </lineage>
</organism>
<name>A0A9X0BIJ4_9EURO</name>
<gene>
    <name evidence="2" type="ORF">N7530_009759</name>
</gene>
<dbReference type="EMBL" id="JAPWDO010000006">
    <property type="protein sequence ID" value="KAJ5465972.1"/>
    <property type="molecule type" value="Genomic_DNA"/>
</dbReference>
<dbReference type="AlphaFoldDB" id="A0A9X0BIJ4"/>
<feature type="region of interest" description="Disordered" evidence="1">
    <location>
        <begin position="124"/>
        <end position="148"/>
    </location>
</feature>
<dbReference type="SUPFAM" id="SSF46689">
    <property type="entry name" value="Homeodomain-like"/>
    <property type="match status" value="1"/>
</dbReference>
<dbReference type="InterPro" id="IPR001005">
    <property type="entry name" value="SANT/Myb"/>
</dbReference>
<dbReference type="CDD" id="cd00167">
    <property type="entry name" value="SANT"/>
    <property type="match status" value="1"/>
</dbReference>
<dbReference type="Proteomes" id="UP001147760">
    <property type="component" value="Unassembled WGS sequence"/>
</dbReference>
<dbReference type="InterPro" id="IPR009057">
    <property type="entry name" value="Homeodomain-like_sf"/>
</dbReference>
<dbReference type="OrthoDB" id="4368029at2759"/>
<comment type="caution">
    <text evidence="2">The sequence shown here is derived from an EMBL/GenBank/DDBJ whole genome shotgun (WGS) entry which is preliminary data.</text>
</comment>
<evidence type="ECO:0000313" key="3">
    <source>
        <dbReference type="Proteomes" id="UP001147760"/>
    </source>
</evidence>
<proteinExistence type="predicted"/>
<keyword evidence="3" id="KW-1185">Reference proteome</keyword>
<evidence type="ECO:0000256" key="1">
    <source>
        <dbReference type="SAM" id="MobiDB-lite"/>
    </source>
</evidence>
<reference evidence="2" key="2">
    <citation type="journal article" date="2023" name="IMA Fungus">
        <title>Comparative genomic study of the Penicillium genus elucidates a diverse pangenome and 15 lateral gene transfer events.</title>
        <authorList>
            <person name="Petersen C."/>
            <person name="Sorensen T."/>
            <person name="Nielsen M.R."/>
            <person name="Sondergaard T.E."/>
            <person name="Sorensen J.L."/>
            <person name="Fitzpatrick D.A."/>
            <person name="Frisvad J.C."/>
            <person name="Nielsen K.L."/>
        </authorList>
    </citation>
    <scope>NUCLEOTIDE SEQUENCE</scope>
    <source>
        <strain evidence="2">IBT 17660</strain>
    </source>
</reference>